<dbReference type="SUPFAM" id="SSF53383">
    <property type="entry name" value="PLP-dependent transferases"/>
    <property type="match status" value="1"/>
</dbReference>
<dbReference type="RefSeq" id="WP_243992521.1">
    <property type="nucleotide sequence ID" value="NZ_JALHLE010000009.1"/>
</dbReference>
<gene>
    <name evidence="6" type="ORF">MTR64_07755</name>
</gene>
<evidence type="ECO:0000256" key="1">
    <source>
        <dbReference type="ARBA" id="ARBA00001933"/>
    </source>
</evidence>
<dbReference type="InterPro" id="IPR004838">
    <property type="entry name" value="NHTrfase_class1_PyrdxlP-BS"/>
</dbReference>
<dbReference type="GO" id="GO:0010285">
    <property type="term" value="F:L,L-diaminopimelate aminotransferase activity"/>
    <property type="evidence" value="ECO:0007669"/>
    <property type="project" value="UniProtKB-EC"/>
</dbReference>
<dbReference type="PANTHER" id="PTHR42832:SF1">
    <property type="entry name" value="GLUTAMATE-PYRUVATE AMINOTRANSFERASE ALAC"/>
    <property type="match status" value="1"/>
</dbReference>
<keyword evidence="3 4" id="KW-0808">Transferase</keyword>
<keyword evidence="7" id="KW-1185">Reference proteome</keyword>
<evidence type="ECO:0000313" key="6">
    <source>
        <dbReference type="EMBL" id="MCJ2178455.1"/>
    </source>
</evidence>
<dbReference type="InterPro" id="IPR015424">
    <property type="entry name" value="PyrdxlP-dep_Trfase"/>
</dbReference>
<protein>
    <recommendedName>
        <fullName evidence="4">Aminotransferase</fullName>
        <ecNumber evidence="4">2.6.1.-</ecNumber>
    </recommendedName>
</protein>
<accession>A0ABT0B0L6</accession>
<organism evidence="6 7">
    <name type="scientific">Novosphingobium album</name>
    <name type="common">ex Hu et al. 2023</name>
    <dbReference type="NCBI Taxonomy" id="2930093"/>
    <lineage>
        <taxon>Bacteria</taxon>
        <taxon>Pseudomonadati</taxon>
        <taxon>Pseudomonadota</taxon>
        <taxon>Alphaproteobacteria</taxon>
        <taxon>Sphingomonadales</taxon>
        <taxon>Sphingomonadaceae</taxon>
        <taxon>Novosphingobium</taxon>
    </lineage>
</organism>
<comment type="cofactor">
    <cofactor evidence="1 4">
        <name>pyridoxal 5'-phosphate</name>
        <dbReference type="ChEBI" id="CHEBI:597326"/>
    </cofactor>
</comment>
<comment type="caution">
    <text evidence="6">The sequence shown here is derived from an EMBL/GenBank/DDBJ whole genome shotgun (WGS) entry which is preliminary data.</text>
</comment>
<sequence length="399" mass="43923">MEDEFYRIKRLPPYVIAEVNAMRHAARQAGKDIIDLGMGNPDLPPPQHVIDKLCEVARKPDAHGYSQSKGIPGLRRAQANYYATRFGVELDPENEVVVTMGSKEGLASLATAITAPGDVVLAPNPSYPIHTFGFIIAGATIRSVPTTPDENYWLSLDRAMAFTVPRPSILVVNYPSNPTAETVDLAFYERLVAWAKENKVWVLSDLAYSELYYDGNPTRSILEVPGAKDVAVEFTSMSKTYSMAGWRMGFAVGNQRLIAAMTRVKSYLDYGAFTPIQAAACAALNGPQDIVERNRQLYQKRRDVMIEAFARAGWDIPSPKASMFAWAPLPPALKEMGSLEFSKQLLTHAEVAVAPGVGYGEDGEGFVRIAMVENEQRLRQAARNVKRYLTSMGVNTPAS</sequence>
<dbReference type="Gene3D" id="3.40.640.10">
    <property type="entry name" value="Type I PLP-dependent aspartate aminotransferase-like (Major domain)"/>
    <property type="match status" value="1"/>
</dbReference>
<dbReference type="NCBIfam" id="NF006604">
    <property type="entry name" value="PRK09148.1"/>
    <property type="match status" value="1"/>
</dbReference>
<dbReference type="Pfam" id="PF00155">
    <property type="entry name" value="Aminotran_1_2"/>
    <property type="match status" value="1"/>
</dbReference>
<dbReference type="InterPro" id="IPR004839">
    <property type="entry name" value="Aminotransferase_I/II_large"/>
</dbReference>
<dbReference type="PANTHER" id="PTHR42832">
    <property type="entry name" value="AMINO ACID AMINOTRANSFERASE"/>
    <property type="match status" value="1"/>
</dbReference>
<dbReference type="Proteomes" id="UP001162880">
    <property type="component" value="Unassembled WGS sequence"/>
</dbReference>
<dbReference type="CDD" id="cd00609">
    <property type="entry name" value="AAT_like"/>
    <property type="match status" value="1"/>
</dbReference>
<evidence type="ECO:0000256" key="3">
    <source>
        <dbReference type="ARBA" id="ARBA00022679"/>
    </source>
</evidence>
<evidence type="ECO:0000259" key="5">
    <source>
        <dbReference type="Pfam" id="PF00155"/>
    </source>
</evidence>
<dbReference type="Gene3D" id="3.90.1150.10">
    <property type="entry name" value="Aspartate Aminotransferase, domain 1"/>
    <property type="match status" value="1"/>
</dbReference>
<proteinExistence type="inferred from homology"/>
<dbReference type="InterPro" id="IPR015422">
    <property type="entry name" value="PyrdxlP-dep_Trfase_small"/>
</dbReference>
<dbReference type="PROSITE" id="PS00105">
    <property type="entry name" value="AA_TRANSFER_CLASS_1"/>
    <property type="match status" value="1"/>
</dbReference>
<dbReference type="InterPro" id="IPR015421">
    <property type="entry name" value="PyrdxlP-dep_Trfase_major"/>
</dbReference>
<evidence type="ECO:0000313" key="7">
    <source>
        <dbReference type="Proteomes" id="UP001162880"/>
    </source>
</evidence>
<dbReference type="EMBL" id="JALHLE010000009">
    <property type="protein sequence ID" value="MCJ2178455.1"/>
    <property type="molecule type" value="Genomic_DNA"/>
</dbReference>
<keyword evidence="2 4" id="KW-0032">Aminotransferase</keyword>
<reference evidence="6" key="1">
    <citation type="submission" date="2022-03" db="EMBL/GenBank/DDBJ databases">
        <title>Identification of a novel bacterium isolated from mangrove sediments.</title>
        <authorList>
            <person name="Pan X."/>
        </authorList>
    </citation>
    <scope>NUCLEOTIDE SEQUENCE</scope>
    <source>
        <strain evidence="6">B2580</strain>
    </source>
</reference>
<feature type="domain" description="Aminotransferase class I/classII large" evidence="5">
    <location>
        <begin position="31"/>
        <end position="383"/>
    </location>
</feature>
<name>A0ABT0B0L6_9SPHN</name>
<comment type="similarity">
    <text evidence="4">Belongs to the class-I pyridoxal-phosphate-dependent aminotransferase family.</text>
</comment>
<dbReference type="InterPro" id="IPR050881">
    <property type="entry name" value="LL-DAP_aminotransferase"/>
</dbReference>
<evidence type="ECO:0000256" key="4">
    <source>
        <dbReference type="RuleBase" id="RU000481"/>
    </source>
</evidence>
<dbReference type="EC" id="2.6.1.-" evidence="4"/>
<evidence type="ECO:0000256" key="2">
    <source>
        <dbReference type="ARBA" id="ARBA00022576"/>
    </source>
</evidence>